<comment type="similarity">
    <text evidence="1">Belongs to the short-chain dehydrogenases/reductases (SDR) family.</text>
</comment>
<dbReference type="PANTHER" id="PTHR24320">
    <property type="entry name" value="RETINOL DEHYDROGENASE"/>
    <property type="match status" value="1"/>
</dbReference>
<dbReference type="InterPro" id="IPR002347">
    <property type="entry name" value="SDR_fam"/>
</dbReference>
<proteinExistence type="inferred from homology"/>
<dbReference type="SUPFAM" id="SSF51735">
    <property type="entry name" value="NAD(P)-binding Rossmann-fold domains"/>
    <property type="match status" value="2"/>
</dbReference>
<evidence type="ECO:0008006" key="5">
    <source>
        <dbReference type="Google" id="ProtNLM"/>
    </source>
</evidence>
<keyword evidence="2" id="KW-0560">Oxidoreductase</keyword>
<evidence type="ECO:0000256" key="2">
    <source>
        <dbReference type="ARBA" id="ARBA00023002"/>
    </source>
</evidence>
<dbReference type="Gene3D" id="3.40.50.720">
    <property type="entry name" value="NAD(P)-binding Rossmann-like Domain"/>
    <property type="match status" value="2"/>
</dbReference>
<reference evidence="3" key="2">
    <citation type="journal article" date="2023" name="Microbiol Resour">
        <title>Decontamination and Annotation of the Draft Genome Sequence of the Oomycete Lagenidium giganteum ARSEF 373.</title>
        <authorList>
            <person name="Morgan W.R."/>
            <person name="Tartar A."/>
        </authorList>
    </citation>
    <scope>NUCLEOTIDE SEQUENCE</scope>
    <source>
        <strain evidence="3">ARSEF 373</strain>
    </source>
</reference>
<evidence type="ECO:0000256" key="1">
    <source>
        <dbReference type="ARBA" id="ARBA00006484"/>
    </source>
</evidence>
<dbReference type="Proteomes" id="UP001146120">
    <property type="component" value="Unassembled WGS sequence"/>
</dbReference>
<comment type="caution">
    <text evidence="3">The sequence shown here is derived from an EMBL/GenBank/DDBJ whole genome shotgun (WGS) entry which is preliminary data.</text>
</comment>
<dbReference type="GO" id="GO:0016491">
    <property type="term" value="F:oxidoreductase activity"/>
    <property type="evidence" value="ECO:0007669"/>
    <property type="project" value="UniProtKB-KW"/>
</dbReference>
<keyword evidence="4" id="KW-1185">Reference proteome</keyword>
<gene>
    <name evidence="3" type="ORF">N0F65_007189</name>
</gene>
<dbReference type="PANTHER" id="PTHR24320:SF148">
    <property type="entry name" value="NAD(P)-BINDING ROSSMANN-FOLD SUPERFAMILY PROTEIN"/>
    <property type="match status" value="1"/>
</dbReference>
<accession>A0AAV2Z8Y3</accession>
<sequence>VILITGANAGVGFECCLALAKLPDLHILFTGRNQQRVHDAAEKVKAVAVPSTVIEEGIVDVSSLSSVRDFCRGLLQRDLQQLTVVCNAGVQVKEKSLTADGFETTFGTNHLGHFLMLELLRPRTKRVMMLSSETHDPAEKTGLPHPNMTDLDKLARGYEPFNGLEAYSTSKLCNLMYALESVRRGGPEIVAYTPGFTPGTGLYRENNGLVWAVVSKLISAYMWAIGGRTSAPDYAGGKMAHIVAADELGDGKWKSGAYIRVDEPYEPSTQAKDAALGKALWDKSLAWVKPFINPQTDALKCDGNFIRHRLTVDGFETTFGTNRLRHFLLLEVRRPRTKRVMIVSFGTHNHMSDLDQLARGYEPFDGLDAYSTSKLCNLMCALESVRRGGPEIVAYTPGYTSATGLYRERKEYVATVRHSTLPEYAGGVMAQIVAADELGDGKWESGTYICVDKPILEPSLPAKEEALGKELWEKSLAWAKPFM</sequence>
<feature type="non-terminal residue" evidence="3">
    <location>
        <position position="1"/>
    </location>
</feature>
<evidence type="ECO:0000313" key="4">
    <source>
        <dbReference type="Proteomes" id="UP001146120"/>
    </source>
</evidence>
<organism evidence="3 4">
    <name type="scientific">Lagenidium giganteum</name>
    <dbReference type="NCBI Taxonomy" id="4803"/>
    <lineage>
        <taxon>Eukaryota</taxon>
        <taxon>Sar</taxon>
        <taxon>Stramenopiles</taxon>
        <taxon>Oomycota</taxon>
        <taxon>Peronosporomycetes</taxon>
        <taxon>Pythiales</taxon>
        <taxon>Pythiaceae</taxon>
    </lineage>
</organism>
<protein>
    <recommendedName>
        <fullName evidence="5">NAD(P)-binding protein</fullName>
    </recommendedName>
</protein>
<dbReference type="InterPro" id="IPR036291">
    <property type="entry name" value="NAD(P)-bd_dom_sf"/>
</dbReference>
<evidence type="ECO:0000313" key="3">
    <source>
        <dbReference type="EMBL" id="DBA02370.1"/>
    </source>
</evidence>
<dbReference type="EMBL" id="DAKRPA010000032">
    <property type="protein sequence ID" value="DBA02370.1"/>
    <property type="molecule type" value="Genomic_DNA"/>
</dbReference>
<dbReference type="Pfam" id="PF00106">
    <property type="entry name" value="adh_short"/>
    <property type="match status" value="1"/>
</dbReference>
<name>A0AAV2Z8Y3_9STRA</name>
<dbReference type="AlphaFoldDB" id="A0AAV2Z8Y3"/>
<reference evidence="3" key="1">
    <citation type="submission" date="2022-11" db="EMBL/GenBank/DDBJ databases">
        <authorList>
            <person name="Morgan W.R."/>
            <person name="Tartar A."/>
        </authorList>
    </citation>
    <scope>NUCLEOTIDE SEQUENCE</scope>
    <source>
        <strain evidence="3">ARSEF 373</strain>
    </source>
</reference>